<proteinExistence type="predicted"/>
<dbReference type="RefSeq" id="XP_013261224.1">
    <property type="nucleotide sequence ID" value="XM_013405770.1"/>
</dbReference>
<reference evidence="2 3" key="1">
    <citation type="submission" date="2013-03" db="EMBL/GenBank/DDBJ databases">
        <title>The Genome Sequence of Exophiala aquamarina CBS 119918.</title>
        <authorList>
            <consortium name="The Broad Institute Genomics Platform"/>
            <person name="Cuomo C."/>
            <person name="de Hoog S."/>
            <person name="Gorbushina A."/>
            <person name="Walker B."/>
            <person name="Young S.K."/>
            <person name="Zeng Q."/>
            <person name="Gargeya S."/>
            <person name="Fitzgerald M."/>
            <person name="Haas B."/>
            <person name="Abouelleil A."/>
            <person name="Allen A.W."/>
            <person name="Alvarado L."/>
            <person name="Arachchi H.M."/>
            <person name="Berlin A.M."/>
            <person name="Chapman S.B."/>
            <person name="Gainer-Dewar J."/>
            <person name="Goldberg J."/>
            <person name="Griggs A."/>
            <person name="Gujja S."/>
            <person name="Hansen M."/>
            <person name="Howarth C."/>
            <person name="Imamovic A."/>
            <person name="Ireland A."/>
            <person name="Larimer J."/>
            <person name="McCowan C."/>
            <person name="Murphy C."/>
            <person name="Pearson M."/>
            <person name="Poon T.W."/>
            <person name="Priest M."/>
            <person name="Roberts A."/>
            <person name="Saif S."/>
            <person name="Shea T."/>
            <person name="Sisk P."/>
            <person name="Sykes S."/>
            <person name="Wortman J."/>
            <person name="Nusbaum C."/>
            <person name="Birren B."/>
        </authorList>
    </citation>
    <scope>NUCLEOTIDE SEQUENCE [LARGE SCALE GENOMIC DNA]</scope>
    <source>
        <strain evidence="2 3">CBS 119918</strain>
    </source>
</reference>
<dbReference type="GeneID" id="25281477"/>
<dbReference type="OrthoDB" id="298939at2759"/>
<accession>A0A072PET1</accession>
<dbReference type="InterPro" id="IPR014756">
    <property type="entry name" value="Ig_E-set"/>
</dbReference>
<dbReference type="Gene3D" id="2.60.40.640">
    <property type="match status" value="1"/>
</dbReference>
<dbReference type="AlphaFoldDB" id="A0A072PET1"/>
<protein>
    <recommendedName>
        <fullName evidence="1">Arrestin C-terminal-like domain-containing protein</fullName>
    </recommendedName>
</protein>
<dbReference type="STRING" id="1182545.A0A072PET1"/>
<dbReference type="SMART" id="SM01017">
    <property type="entry name" value="Arrestin_C"/>
    <property type="match status" value="1"/>
</dbReference>
<organism evidence="2 3">
    <name type="scientific">Exophiala aquamarina CBS 119918</name>
    <dbReference type="NCBI Taxonomy" id="1182545"/>
    <lineage>
        <taxon>Eukaryota</taxon>
        <taxon>Fungi</taxon>
        <taxon>Dikarya</taxon>
        <taxon>Ascomycota</taxon>
        <taxon>Pezizomycotina</taxon>
        <taxon>Eurotiomycetes</taxon>
        <taxon>Chaetothyriomycetidae</taxon>
        <taxon>Chaetothyriales</taxon>
        <taxon>Herpotrichiellaceae</taxon>
        <taxon>Exophiala</taxon>
    </lineage>
</organism>
<dbReference type="SUPFAM" id="SSF81296">
    <property type="entry name" value="E set domains"/>
    <property type="match status" value="1"/>
</dbReference>
<feature type="domain" description="Arrestin C-terminal-like" evidence="1">
    <location>
        <begin position="31"/>
        <end position="176"/>
    </location>
</feature>
<sequence>MLTIHDPEKALASLPSPLLAADTLYLSREPDLQTVKLTAGLHRQTWVNGALIFIDVHISNNTPKAIKKIEVQLEKTTLWYTHPPVGTSERTVHYLRLPRRTDTEIVSGTTVKKSSTWGGIGSYSSDVRTVELEAPRGHVTISTGRYFEIRYFVNVVVSVKMFKTVAVQLPVTIIPINSLDILPNSMAQVAASIEAKRAKTVPIVTDNQPPTSFQQGQAFSAPVRQSLEKARQSRAKLQYRDVDSLTQDLDSSPRQGGLTQEPWMRILFLLSPALHHARTAISHVTQAAITAIYFMRKTNHRNQTVLGYQDSKYRLQALASLNPSSRYRQTRLLER</sequence>
<evidence type="ECO:0000313" key="3">
    <source>
        <dbReference type="Proteomes" id="UP000027920"/>
    </source>
</evidence>
<gene>
    <name evidence="2" type="ORF">A1O9_06560</name>
</gene>
<dbReference type="Proteomes" id="UP000027920">
    <property type="component" value="Unassembled WGS sequence"/>
</dbReference>
<dbReference type="HOGENOM" id="CLU_829075_0_0_1"/>
<dbReference type="InterPro" id="IPR014752">
    <property type="entry name" value="Arrestin-like_C"/>
</dbReference>
<dbReference type="VEuPathDB" id="FungiDB:A1O9_06560"/>
<dbReference type="EMBL" id="AMGV01000004">
    <property type="protein sequence ID" value="KEF58634.1"/>
    <property type="molecule type" value="Genomic_DNA"/>
</dbReference>
<keyword evidence="3" id="KW-1185">Reference proteome</keyword>
<comment type="caution">
    <text evidence="2">The sequence shown here is derived from an EMBL/GenBank/DDBJ whole genome shotgun (WGS) entry which is preliminary data.</text>
</comment>
<evidence type="ECO:0000259" key="1">
    <source>
        <dbReference type="SMART" id="SM01017"/>
    </source>
</evidence>
<name>A0A072PET1_9EURO</name>
<evidence type="ECO:0000313" key="2">
    <source>
        <dbReference type="EMBL" id="KEF58634.1"/>
    </source>
</evidence>
<dbReference type="Pfam" id="PF02752">
    <property type="entry name" value="Arrestin_C"/>
    <property type="match status" value="1"/>
</dbReference>
<dbReference type="InterPro" id="IPR011022">
    <property type="entry name" value="Arrestin_C-like"/>
</dbReference>